<evidence type="ECO:0000313" key="1">
    <source>
        <dbReference type="EMBL" id="CEN33970.1"/>
    </source>
</evidence>
<organism evidence="1 2">
    <name type="scientific">Capnocytophaga cynodegmi</name>
    <dbReference type="NCBI Taxonomy" id="28189"/>
    <lineage>
        <taxon>Bacteria</taxon>
        <taxon>Pseudomonadati</taxon>
        <taxon>Bacteroidota</taxon>
        <taxon>Flavobacteriia</taxon>
        <taxon>Flavobacteriales</taxon>
        <taxon>Flavobacteriaceae</taxon>
        <taxon>Capnocytophaga</taxon>
    </lineage>
</organism>
<sequence length="430" mass="50487">MKNIRYYLYWGLDALTGGKKRKHYDEIAKIYHQKGDYSSIISKRLDDILEYACQKTSFYKNFDPKNIKSFPIISKKDVNENYNSFFSKDYVNKKDSLRVMTTSGSTGATFRIYQNPEKVLRNKMDILFFYHIANYDVGDRMYSLRIWTNINRKSWLTQLKENFRMYDTSSLSKEGVLQLEKIAIQDRNIKVLSGYASTFAELVKNLGNQSRKKSKEWKVKSIISMAEELLIHTKQELISIFNCPVVSRYSNQEMGMFAQQPASGEDYFLTNEASYHFEFLKLDNDEEANEDELARIVITDLFNKSVPLIRYETGDLCTFGIRNNRKYIKTLQGRANDLLKTNDGKLLPPYLIIYTLWHFKDIVQFQLIQENLNLVHLKLVHQFENKNETFKQIEEKLINVFGKKTTVEIDEVSEIPTEKTGKRKFIISKV</sequence>
<dbReference type="EC" id="6.2.1.30" evidence="1"/>
<keyword evidence="2" id="KW-1185">Reference proteome</keyword>
<dbReference type="SUPFAM" id="SSF56801">
    <property type="entry name" value="Acetyl-CoA synthetase-like"/>
    <property type="match status" value="1"/>
</dbReference>
<proteinExistence type="predicted"/>
<dbReference type="InterPro" id="IPR053158">
    <property type="entry name" value="CapK_Type1_Caps_Biosynth"/>
</dbReference>
<name>A0A0B7H3L1_9FLAO</name>
<reference evidence="2" key="1">
    <citation type="submission" date="2015-01" db="EMBL/GenBank/DDBJ databases">
        <authorList>
            <person name="MANFREDI Pablo"/>
        </authorList>
    </citation>
    <scope>NUCLEOTIDE SEQUENCE [LARGE SCALE GENOMIC DNA]</scope>
    <source>
        <strain evidence="2">Ccyn2B</strain>
    </source>
</reference>
<dbReference type="Gene3D" id="3.40.50.12780">
    <property type="entry name" value="N-terminal domain of ligase-like"/>
    <property type="match status" value="1"/>
</dbReference>
<dbReference type="GO" id="GO:0047475">
    <property type="term" value="F:phenylacetate-CoA ligase activity"/>
    <property type="evidence" value="ECO:0007669"/>
    <property type="project" value="UniProtKB-EC"/>
</dbReference>
<dbReference type="PANTHER" id="PTHR36932:SF1">
    <property type="entry name" value="CAPSULAR POLYSACCHARIDE BIOSYNTHESIS PROTEIN"/>
    <property type="match status" value="1"/>
</dbReference>
<dbReference type="RefSeq" id="WP_041991240.1">
    <property type="nucleotide sequence ID" value="NZ_CDOD01000011.1"/>
</dbReference>
<accession>A0A0B7H3L1</accession>
<dbReference type="EMBL" id="CDOD01000011">
    <property type="protein sequence ID" value="CEN33970.1"/>
    <property type="molecule type" value="Genomic_DNA"/>
</dbReference>
<dbReference type="PANTHER" id="PTHR36932">
    <property type="entry name" value="CAPSULAR POLYSACCHARIDE BIOSYNTHESIS PROTEIN"/>
    <property type="match status" value="1"/>
</dbReference>
<dbReference type="AlphaFoldDB" id="A0A0B7H3L1"/>
<protein>
    <submittedName>
        <fullName evidence="1">Putative Coenzyme F390 synthetase</fullName>
        <ecNumber evidence="1">6.2.1.30</ecNumber>
    </submittedName>
</protein>
<dbReference type="Proteomes" id="UP000038055">
    <property type="component" value="Unassembled WGS sequence"/>
</dbReference>
<gene>
    <name evidence="1" type="ORF">CCYN2B_190025</name>
</gene>
<keyword evidence="1" id="KW-0436">Ligase</keyword>
<evidence type="ECO:0000313" key="2">
    <source>
        <dbReference type="Proteomes" id="UP000038055"/>
    </source>
</evidence>
<dbReference type="InterPro" id="IPR042099">
    <property type="entry name" value="ANL_N_sf"/>
</dbReference>